<gene>
    <name evidence="4" type="ORF">ACFSKW_16185</name>
</gene>
<keyword evidence="2" id="KW-1133">Transmembrane helix</keyword>
<sequence>MKVEEALTDAMAASVAEVEAPPTLGGGVRRRHRVHVLRFRTAGAALAVAVLAAGAPVYLAATAGPEAAGVTSGTSTVRVVTKVAVPDVTNKTFAEAQAALQAAGLVGEKTTGDEDVFGQDPKPGVEVETGSTVKLYLVDKPPNALGDLGDGRTFGGITLGYLPDGLVWGSWSNKWPGPSGGTSYTTTFDAPDTPAGHYGIQVFVHEGEVGERVDAAIRNENVQTVDIGDRRAYLSSVSEGGDHSRLGTQQGAEPSTPTIGFRLTDDLAVEVAMNPERAEKIGMDAVAAELKKIAEGVRASK</sequence>
<dbReference type="SUPFAM" id="SSF54184">
    <property type="entry name" value="Penicillin-binding protein 2x (pbp-2x), c-terminal domain"/>
    <property type="match status" value="1"/>
</dbReference>
<dbReference type="Proteomes" id="UP001597368">
    <property type="component" value="Unassembled WGS sequence"/>
</dbReference>
<feature type="domain" description="PASTA" evidence="3">
    <location>
        <begin position="79"/>
        <end position="139"/>
    </location>
</feature>
<proteinExistence type="predicted"/>
<dbReference type="RefSeq" id="WP_379573061.1">
    <property type="nucleotide sequence ID" value="NZ_JBHUFV010000023.1"/>
</dbReference>
<reference evidence="5" key="1">
    <citation type="journal article" date="2019" name="Int. J. Syst. Evol. Microbiol.">
        <title>The Global Catalogue of Microorganisms (GCM) 10K type strain sequencing project: providing services to taxonomists for standard genome sequencing and annotation.</title>
        <authorList>
            <consortium name="The Broad Institute Genomics Platform"/>
            <consortium name="The Broad Institute Genome Sequencing Center for Infectious Disease"/>
            <person name="Wu L."/>
            <person name="Ma J."/>
        </authorList>
    </citation>
    <scope>NUCLEOTIDE SEQUENCE [LARGE SCALE GENOMIC DNA]</scope>
    <source>
        <strain evidence="5">ICMP 6774ER</strain>
    </source>
</reference>
<evidence type="ECO:0000259" key="3">
    <source>
        <dbReference type="PROSITE" id="PS51178"/>
    </source>
</evidence>
<evidence type="ECO:0000256" key="2">
    <source>
        <dbReference type="SAM" id="Phobius"/>
    </source>
</evidence>
<dbReference type="InterPro" id="IPR005543">
    <property type="entry name" value="PASTA_dom"/>
</dbReference>
<organism evidence="4 5">
    <name type="scientific">Nonomuraea mangrovi</name>
    <dbReference type="NCBI Taxonomy" id="2316207"/>
    <lineage>
        <taxon>Bacteria</taxon>
        <taxon>Bacillati</taxon>
        <taxon>Actinomycetota</taxon>
        <taxon>Actinomycetes</taxon>
        <taxon>Streptosporangiales</taxon>
        <taxon>Streptosporangiaceae</taxon>
        <taxon>Nonomuraea</taxon>
    </lineage>
</organism>
<keyword evidence="5" id="KW-1185">Reference proteome</keyword>
<feature type="region of interest" description="Disordered" evidence="1">
    <location>
        <begin position="238"/>
        <end position="257"/>
    </location>
</feature>
<evidence type="ECO:0000313" key="4">
    <source>
        <dbReference type="EMBL" id="MFD1933014.1"/>
    </source>
</evidence>
<evidence type="ECO:0000256" key="1">
    <source>
        <dbReference type="SAM" id="MobiDB-lite"/>
    </source>
</evidence>
<name>A0ABW4SXI7_9ACTN</name>
<dbReference type="Pfam" id="PF03793">
    <property type="entry name" value="PASTA"/>
    <property type="match status" value="1"/>
</dbReference>
<keyword evidence="2" id="KW-0812">Transmembrane</keyword>
<dbReference type="SMART" id="SM00740">
    <property type="entry name" value="PASTA"/>
    <property type="match status" value="1"/>
</dbReference>
<dbReference type="PROSITE" id="PS51178">
    <property type="entry name" value="PASTA"/>
    <property type="match status" value="1"/>
</dbReference>
<comment type="caution">
    <text evidence="4">The sequence shown here is derived from an EMBL/GenBank/DDBJ whole genome shotgun (WGS) entry which is preliminary data.</text>
</comment>
<accession>A0ABW4SXI7</accession>
<protein>
    <submittedName>
        <fullName evidence="4">PASTA domain-containing protein</fullName>
    </submittedName>
</protein>
<dbReference type="Gene3D" id="3.30.10.20">
    <property type="match status" value="1"/>
</dbReference>
<dbReference type="CDD" id="cd06577">
    <property type="entry name" value="PASTA_pknB"/>
    <property type="match status" value="1"/>
</dbReference>
<keyword evidence="2" id="KW-0472">Membrane</keyword>
<feature type="transmembrane region" description="Helical" evidence="2">
    <location>
        <begin position="39"/>
        <end position="61"/>
    </location>
</feature>
<dbReference type="EMBL" id="JBHUFV010000023">
    <property type="protein sequence ID" value="MFD1933014.1"/>
    <property type="molecule type" value="Genomic_DNA"/>
</dbReference>
<feature type="compositionally biased region" description="Polar residues" evidence="1">
    <location>
        <begin position="246"/>
        <end position="257"/>
    </location>
</feature>
<evidence type="ECO:0000313" key="5">
    <source>
        <dbReference type="Proteomes" id="UP001597368"/>
    </source>
</evidence>